<name>A0A366LZY3_9ACTN</name>
<dbReference type="PANTHER" id="PTHR30006:SF2">
    <property type="entry name" value="ABC TRANSPORTER SUBSTRATE-BINDING PROTEIN"/>
    <property type="match status" value="1"/>
</dbReference>
<dbReference type="SUPFAM" id="SSF53850">
    <property type="entry name" value="Periplasmic binding protein-like II"/>
    <property type="match status" value="1"/>
</dbReference>
<dbReference type="GO" id="GO:0030975">
    <property type="term" value="F:thiamine binding"/>
    <property type="evidence" value="ECO:0007669"/>
    <property type="project" value="TreeGrafter"/>
</dbReference>
<comment type="caution">
    <text evidence="2">The sequence shown here is derived from an EMBL/GenBank/DDBJ whole genome shotgun (WGS) entry which is preliminary data.</text>
</comment>
<evidence type="ECO:0000313" key="3">
    <source>
        <dbReference type="Proteomes" id="UP000253303"/>
    </source>
</evidence>
<sequence length="334" mass="35998">MNAQAASLREGFTTMDRLVETAKKEGSLTVIGLPHDWVNYGGIIDAFSGKYGIKVTELEPRAASRREIEAAAQASREGKSAAVPDVFDLGLDVAVANAGRFARYRVQTWQDIPDELKDHEGAWYAGYGGYMSIGYDPRKVPAPASFADLLKPGYAVTLPGSPLSTAAAFNGVMAASVSSGTAKAERGVRYFARLKEAGNLVTGVRPPKPANTAVDWDHQNTARAARDGAGWKVVIPRDAALASYYVQAINKNAPHPAAARLWQEFLFSDEGQNLFLTGFARPARLEALRMRGTINEEAAAKLPPAPAGRPVQLTIPETDAAKTYLRQTWPKQIG</sequence>
<gene>
    <name evidence="2" type="ORF">DP939_18630</name>
</gene>
<dbReference type="Gene3D" id="3.40.190.10">
    <property type="entry name" value="Periplasmic binding protein-like II"/>
    <property type="match status" value="3"/>
</dbReference>
<dbReference type="EMBL" id="QMEY01000007">
    <property type="protein sequence ID" value="RBQ18732.1"/>
    <property type="molecule type" value="Genomic_DNA"/>
</dbReference>
<dbReference type="AlphaFoldDB" id="A0A366LZY3"/>
<reference evidence="2 3" key="1">
    <citation type="submission" date="2018-06" db="EMBL/GenBank/DDBJ databases">
        <title>Sphaerisporangium craniellae sp. nov., isolated from a marine sponge in the South China Sea.</title>
        <authorList>
            <person name="Li L."/>
        </authorList>
    </citation>
    <scope>NUCLEOTIDE SEQUENCE [LARGE SCALE GENOMIC DNA]</scope>
    <source>
        <strain evidence="2 3">LHW63015</strain>
    </source>
</reference>
<keyword evidence="3" id="KW-1185">Reference proteome</keyword>
<keyword evidence="1" id="KW-0732">Signal</keyword>
<dbReference type="GO" id="GO:0030976">
    <property type="term" value="F:thiamine pyrophosphate binding"/>
    <property type="evidence" value="ECO:0007669"/>
    <property type="project" value="TreeGrafter"/>
</dbReference>
<dbReference type="Pfam" id="PF13343">
    <property type="entry name" value="SBP_bac_6"/>
    <property type="match status" value="1"/>
</dbReference>
<dbReference type="OrthoDB" id="366726at2"/>
<organism evidence="2 3">
    <name type="scientific">Spongiactinospora rosea</name>
    <dbReference type="NCBI Taxonomy" id="2248750"/>
    <lineage>
        <taxon>Bacteria</taxon>
        <taxon>Bacillati</taxon>
        <taxon>Actinomycetota</taxon>
        <taxon>Actinomycetes</taxon>
        <taxon>Streptosporangiales</taxon>
        <taxon>Streptosporangiaceae</taxon>
        <taxon>Spongiactinospora</taxon>
    </lineage>
</organism>
<dbReference type="PANTHER" id="PTHR30006">
    <property type="entry name" value="THIAMINE-BINDING PERIPLASMIC PROTEIN-RELATED"/>
    <property type="match status" value="1"/>
</dbReference>
<proteinExistence type="predicted"/>
<accession>A0A366LZY3</accession>
<dbReference type="Proteomes" id="UP000253303">
    <property type="component" value="Unassembled WGS sequence"/>
</dbReference>
<protein>
    <submittedName>
        <fullName evidence="2">ABC transporter substrate-binding protein</fullName>
    </submittedName>
</protein>
<evidence type="ECO:0000313" key="2">
    <source>
        <dbReference type="EMBL" id="RBQ18732.1"/>
    </source>
</evidence>
<evidence type="ECO:0000256" key="1">
    <source>
        <dbReference type="ARBA" id="ARBA00022729"/>
    </source>
</evidence>
<dbReference type="GO" id="GO:0015888">
    <property type="term" value="P:thiamine transport"/>
    <property type="evidence" value="ECO:0007669"/>
    <property type="project" value="TreeGrafter"/>
</dbReference>
<dbReference type="GO" id="GO:0030288">
    <property type="term" value="C:outer membrane-bounded periplasmic space"/>
    <property type="evidence" value="ECO:0007669"/>
    <property type="project" value="TreeGrafter"/>
</dbReference>